<accession>A0A9D2PCH9</accession>
<organism evidence="6 7">
    <name type="scientific">Candidatus Faecalibacterium faecigallinarum</name>
    <dbReference type="NCBI Taxonomy" id="2838577"/>
    <lineage>
        <taxon>Bacteria</taxon>
        <taxon>Bacillati</taxon>
        <taxon>Bacillota</taxon>
        <taxon>Clostridia</taxon>
        <taxon>Eubacteriales</taxon>
        <taxon>Oscillospiraceae</taxon>
        <taxon>Faecalibacterium</taxon>
    </lineage>
</organism>
<dbReference type="InterPro" id="IPR006101">
    <property type="entry name" value="Glyco_hydro_2"/>
</dbReference>
<dbReference type="InterPro" id="IPR006103">
    <property type="entry name" value="Glyco_hydro_2_cat"/>
</dbReference>
<evidence type="ECO:0000259" key="4">
    <source>
        <dbReference type="Pfam" id="PF00703"/>
    </source>
</evidence>
<comment type="similarity">
    <text evidence="1">Belongs to the glycosyl hydrolase 2 family.</text>
</comment>
<evidence type="ECO:0000256" key="2">
    <source>
        <dbReference type="ARBA" id="ARBA00022801"/>
    </source>
</evidence>
<dbReference type="Gene3D" id="2.60.120.260">
    <property type="entry name" value="Galactose-binding domain-like"/>
    <property type="match status" value="1"/>
</dbReference>
<dbReference type="EMBL" id="DWWN01000065">
    <property type="protein sequence ID" value="HJC46338.1"/>
    <property type="molecule type" value="Genomic_DNA"/>
</dbReference>
<dbReference type="InterPro" id="IPR006102">
    <property type="entry name" value="Ig-like_GH2"/>
</dbReference>
<sequence>MRTVTLLREGWQFSSCSWDGTHQTLPTGQDWVDVTLPHVWNGDDPKQEGPRLYRCTLTLADAARPAFVDFGAVAGICHAWLNGCYLGCHKGGYARFRFALTGARAGSNELLVLADNTHRDYIPLGGDFNNYGGIYRPVHLIQTGATHFDLLYYGTSGLTVEPGPDGKVQVSARIAGPTEGVQIQYEVLDQGEACACVTRPASAPQACLQVSRPHSWDGRKAPYLYACRARLLRDGVCLDEASLSFGFRSIEISPEQGFFLNGHHLKLRGAAKHQDWEGCRCAVSEAQQRQDIQLFCGMGANAVRLSHYQHPDLTYDLCDQAGLVVWAEIPLLALPDGNEAVFENAKQQLTELILQLKHHPSICFWGVENEISMAGESLEMYRKIGQLHQLAKELDPTRFTTLANINAVKLNSQLNHLTDAVGYNIYFGWYYGEATDYGPFFDRFHKKNPDMPLCLSEYGADSLITLHRDDPKPGDCSEEFQCRWHETAYPQIEARDFVWGSFVWNMFDFGSANRAMATSKGRNCKGLVTYDRSVCKDAYYFYKACWSEEPFVYLTGRRYARRCGETTTVKVYSNAPSVTLTVNGQVFASQEGSRVFVFDQVPLAQGDNRIAASAGSLTDAITLTRVAQPEQSYIYDDPNPGFNVKNWFTLQESKEDLFPADHYSIMDEMGDLMKSPEAWALLEQEVPRITSDPLTRILTYVTLLRKINTKSSQYSEDFVKELNRKLNAIPKPQELISRDED</sequence>
<evidence type="ECO:0000313" key="7">
    <source>
        <dbReference type="Proteomes" id="UP000823906"/>
    </source>
</evidence>
<protein>
    <submittedName>
        <fullName evidence="6">Glycoside hydrolase family 2 protein</fullName>
    </submittedName>
</protein>
<reference evidence="6" key="1">
    <citation type="journal article" date="2021" name="PeerJ">
        <title>Extensive microbial diversity within the chicken gut microbiome revealed by metagenomics and culture.</title>
        <authorList>
            <person name="Gilroy R."/>
            <person name="Ravi A."/>
            <person name="Getino M."/>
            <person name="Pursley I."/>
            <person name="Horton D.L."/>
            <person name="Alikhan N.F."/>
            <person name="Baker D."/>
            <person name="Gharbi K."/>
            <person name="Hall N."/>
            <person name="Watson M."/>
            <person name="Adriaenssens E.M."/>
            <person name="Foster-Nyarko E."/>
            <person name="Jarju S."/>
            <person name="Secka A."/>
            <person name="Antonio M."/>
            <person name="Oren A."/>
            <person name="Chaudhuri R.R."/>
            <person name="La Ragione R."/>
            <person name="Hildebrand F."/>
            <person name="Pallen M.J."/>
        </authorList>
    </citation>
    <scope>NUCLEOTIDE SEQUENCE</scope>
    <source>
        <strain evidence="6">ChiSjej5B23-2810</strain>
    </source>
</reference>
<dbReference type="Proteomes" id="UP000823906">
    <property type="component" value="Unassembled WGS sequence"/>
</dbReference>
<dbReference type="InterPro" id="IPR051913">
    <property type="entry name" value="GH2_Domain-Containing"/>
</dbReference>
<dbReference type="Gene3D" id="3.20.20.80">
    <property type="entry name" value="Glycosidases"/>
    <property type="match status" value="1"/>
</dbReference>
<dbReference type="InterPro" id="IPR008979">
    <property type="entry name" value="Galactose-bd-like_sf"/>
</dbReference>
<dbReference type="SUPFAM" id="SSF49785">
    <property type="entry name" value="Galactose-binding domain-like"/>
    <property type="match status" value="1"/>
</dbReference>
<evidence type="ECO:0000256" key="3">
    <source>
        <dbReference type="ARBA" id="ARBA00023295"/>
    </source>
</evidence>
<dbReference type="InterPro" id="IPR013783">
    <property type="entry name" value="Ig-like_fold"/>
</dbReference>
<dbReference type="Pfam" id="PF00703">
    <property type="entry name" value="Glyco_hydro_2"/>
    <property type="match status" value="1"/>
</dbReference>
<dbReference type="InterPro" id="IPR017853">
    <property type="entry name" value="GH"/>
</dbReference>
<dbReference type="PANTHER" id="PTHR42732">
    <property type="entry name" value="BETA-GALACTOSIDASE"/>
    <property type="match status" value="1"/>
</dbReference>
<keyword evidence="3" id="KW-0326">Glycosidase</keyword>
<dbReference type="AlphaFoldDB" id="A0A9D2PCH9"/>
<dbReference type="PRINTS" id="PR00132">
    <property type="entry name" value="GLHYDRLASE2"/>
</dbReference>
<dbReference type="SUPFAM" id="SSF49303">
    <property type="entry name" value="beta-Galactosidase/glucuronidase domain"/>
    <property type="match status" value="1"/>
</dbReference>
<dbReference type="GO" id="GO:0005975">
    <property type="term" value="P:carbohydrate metabolic process"/>
    <property type="evidence" value="ECO:0007669"/>
    <property type="project" value="InterPro"/>
</dbReference>
<feature type="domain" description="Glycoside hydrolase family 2 catalytic" evidence="5">
    <location>
        <begin position="256"/>
        <end position="534"/>
    </location>
</feature>
<dbReference type="SUPFAM" id="SSF51445">
    <property type="entry name" value="(Trans)glycosidases"/>
    <property type="match status" value="1"/>
</dbReference>
<proteinExistence type="inferred from homology"/>
<gene>
    <name evidence="6" type="ORF">H9703_09465</name>
</gene>
<dbReference type="InterPro" id="IPR036156">
    <property type="entry name" value="Beta-gal/glucu_dom_sf"/>
</dbReference>
<reference evidence="6" key="2">
    <citation type="submission" date="2021-04" db="EMBL/GenBank/DDBJ databases">
        <authorList>
            <person name="Gilroy R."/>
        </authorList>
    </citation>
    <scope>NUCLEOTIDE SEQUENCE</scope>
    <source>
        <strain evidence="6">ChiSjej5B23-2810</strain>
    </source>
</reference>
<evidence type="ECO:0000313" key="6">
    <source>
        <dbReference type="EMBL" id="HJC46338.1"/>
    </source>
</evidence>
<keyword evidence="2 6" id="KW-0378">Hydrolase</keyword>
<dbReference type="PANTHER" id="PTHR42732:SF1">
    <property type="entry name" value="BETA-MANNOSIDASE"/>
    <property type="match status" value="1"/>
</dbReference>
<evidence type="ECO:0000256" key="1">
    <source>
        <dbReference type="ARBA" id="ARBA00007401"/>
    </source>
</evidence>
<evidence type="ECO:0000259" key="5">
    <source>
        <dbReference type="Pfam" id="PF02836"/>
    </source>
</evidence>
<feature type="domain" description="Glycoside hydrolase family 2 immunoglobulin-like beta-sandwich" evidence="4">
    <location>
        <begin position="168"/>
        <end position="248"/>
    </location>
</feature>
<dbReference type="Pfam" id="PF02836">
    <property type="entry name" value="Glyco_hydro_2_C"/>
    <property type="match status" value="1"/>
</dbReference>
<dbReference type="Gene3D" id="2.60.40.10">
    <property type="entry name" value="Immunoglobulins"/>
    <property type="match status" value="2"/>
</dbReference>
<name>A0A9D2PCH9_9FIRM</name>
<comment type="caution">
    <text evidence="6">The sequence shown here is derived from an EMBL/GenBank/DDBJ whole genome shotgun (WGS) entry which is preliminary data.</text>
</comment>
<dbReference type="GO" id="GO:0004553">
    <property type="term" value="F:hydrolase activity, hydrolyzing O-glycosyl compounds"/>
    <property type="evidence" value="ECO:0007669"/>
    <property type="project" value="InterPro"/>
</dbReference>